<protein>
    <submittedName>
        <fullName evidence="2">Lipid A deacylase LpxR family protein</fullName>
    </submittedName>
</protein>
<evidence type="ECO:0000313" key="2">
    <source>
        <dbReference type="EMBL" id="QFR49353.1"/>
    </source>
</evidence>
<sequence>MSKILLLLFIIVNTFAQEYIAKEEESWNLQRSNFYFENDMYFNTDYDYTAGVRLSFLYHIQNPKKNIYDISLLDFGGSSTYRSFALVHQMYTPKNKKQKTLIVDDRPYAGWTYFEAGLHKSSKTHLRSLNLKLGIVGPTSGAEHFQNFIHDTIGAEHVYGWDNQLHNELGINLKYTHKWRFLYLKQKLLETSLVPFGEIELGNISIKATAGFSMRIGYNIPKDFGVSSIDIGGEDGIPSFEENILCNQKDWSFSINISGASSAVSKDIFLDGNTDGDSHSVKKENFIGYYGVGFSIRYKKFIFDFIQTYNTKKFNTENGGHDTGTIVFSWLYN</sequence>
<dbReference type="Gene3D" id="2.40.128.140">
    <property type="entry name" value="Outer membrane protein"/>
    <property type="match status" value="1"/>
</dbReference>
<dbReference type="InterPro" id="IPR037107">
    <property type="entry name" value="Put_OMP_sf"/>
</dbReference>
<reference evidence="2 3" key="1">
    <citation type="submission" date="2019-09" db="EMBL/GenBank/DDBJ databases">
        <title>Sulfurimonas gotlandica sp. nov., a chemoautotrophic and psychrotolerant epsilonproteobacterium isolated from a pelagic redoxcline, and an emended description of the genus Sulfurimonas.</title>
        <authorList>
            <person name="Wang S."/>
            <person name="Jiang L."/>
            <person name="Shao S."/>
        </authorList>
    </citation>
    <scope>NUCLEOTIDE SEQUENCE [LARGE SCALE GENOMIC DNA]</scope>
    <source>
        <strain evidence="2 3">GYSZ_1</strain>
    </source>
</reference>
<keyword evidence="1" id="KW-0732">Signal</keyword>
<evidence type="ECO:0000256" key="1">
    <source>
        <dbReference type="SAM" id="SignalP"/>
    </source>
</evidence>
<feature type="chain" id="PRO_5025029972" evidence="1">
    <location>
        <begin position="17"/>
        <end position="333"/>
    </location>
</feature>
<dbReference type="OrthoDB" id="9776275at2"/>
<dbReference type="Proteomes" id="UP000326944">
    <property type="component" value="Chromosome"/>
</dbReference>
<dbReference type="RefSeq" id="WP_152307296.1">
    <property type="nucleotide sequence ID" value="NZ_CP043617.1"/>
</dbReference>
<dbReference type="KEGG" id="sulg:FJR48_06275"/>
<accession>A0A5P8P0W9</accession>
<gene>
    <name evidence="2" type="ORF">FJR48_06275</name>
</gene>
<proteinExistence type="predicted"/>
<dbReference type="Pfam" id="PF09982">
    <property type="entry name" value="LpxR"/>
    <property type="match status" value="1"/>
</dbReference>
<feature type="signal peptide" evidence="1">
    <location>
        <begin position="1"/>
        <end position="16"/>
    </location>
</feature>
<evidence type="ECO:0000313" key="3">
    <source>
        <dbReference type="Proteomes" id="UP000326944"/>
    </source>
</evidence>
<organism evidence="2 3">
    <name type="scientific">Sulfurimonas lithotrophica</name>
    <dbReference type="NCBI Taxonomy" id="2590022"/>
    <lineage>
        <taxon>Bacteria</taxon>
        <taxon>Pseudomonadati</taxon>
        <taxon>Campylobacterota</taxon>
        <taxon>Epsilonproteobacteria</taxon>
        <taxon>Campylobacterales</taxon>
        <taxon>Sulfurimonadaceae</taxon>
        <taxon>Sulfurimonas</taxon>
    </lineage>
</organism>
<dbReference type="InterPro" id="IPR018707">
    <property type="entry name" value="LpxR"/>
</dbReference>
<dbReference type="EMBL" id="CP043617">
    <property type="protein sequence ID" value="QFR49353.1"/>
    <property type="molecule type" value="Genomic_DNA"/>
</dbReference>
<keyword evidence="3" id="KW-1185">Reference proteome</keyword>
<dbReference type="AlphaFoldDB" id="A0A5P8P0W9"/>
<name>A0A5P8P0W9_9BACT</name>